<organism evidence="2 3">
    <name type="scientific">Chitinophaga arvensicola</name>
    <dbReference type="NCBI Taxonomy" id="29529"/>
    <lineage>
        <taxon>Bacteria</taxon>
        <taxon>Pseudomonadati</taxon>
        <taxon>Bacteroidota</taxon>
        <taxon>Chitinophagia</taxon>
        <taxon>Chitinophagales</taxon>
        <taxon>Chitinophagaceae</taxon>
        <taxon>Chitinophaga</taxon>
    </lineage>
</organism>
<protein>
    <recommendedName>
        <fullName evidence="1">YdhG-like domain-containing protein</fullName>
    </recommendedName>
</protein>
<dbReference type="Proteomes" id="UP000199310">
    <property type="component" value="Unassembled WGS sequence"/>
</dbReference>
<feature type="domain" description="YdhG-like" evidence="1">
    <location>
        <begin position="18"/>
        <end position="109"/>
    </location>
</feature>
<name>A0A1I0S853_9BACT</name>
<sequence>MLRDIDAWFENKSEPAKGCLLAMRTLLVHYNPHITEAWKYRMPFYCYDGKMCCYLWTDKKTGQPYLGIVEGKNIHHPLLQPGERARMSILPLSPAADLPMDTLREILDKMLRWYETAAKKRLK</sequence>
<dbReference type="OrthoDB" id="670608at2"/>
<accession>A0A1I0S853</accession>
<proteinExistence type="predicted"/>
<dbReference type="AlphaFoldDB" id="A0A1I0S853"/>
<evidence type="ECO:0000313" key="3">
    <source>
        <dbReference type="Proteomes" id="UP000199310"/>
    </source>
</evidence>
<keyword evidence="3" id="KW-1185">Reference proteome</keyword>
<reference evidence="3" key="1">
    <citation type="submission" date="2016-10" db="EMBL/GenBank/DDBJ databases">
        <authorList>
            <person name="Varghese N."/>
            <person name="Submissions S."/>
        </authorList>
    </citation>
    <scope>NUCLEOTIDE SEQUENCE [LARGE SCALE GENOMIC DNA]</scope>
    <source>
        <strain evidence="3">DSM 3695</strain>
    </source>
</reference>
<evidence type="ECO:0000259" key="1">
    <source>
        <dbReference type="Pfam" id="PF08818"/>
    </source>
</evidence>
<dbReference type="SUPFAM" id="SSF159888">
    <property type="entry name" value="YdhG-like"/>
    <property type="match status" value="1"/>
</dbReference>
<dbReference type="EMBL" id="FOJG01000002">
    <property type="protein sequence ID" value="SEW51906.1"/>
    <property type="molecule type" value="Genomic_DNA"/>
</dbReference>
<dbReference type="InterPro" id="IPR014922">
    <property type="entry name" value="YdhG-like"/>
</dbReference>
<evidence type="ECO:0000313" key="2">
    <source>
        <dbReference type="EMBL" id="SEW51906.1"/>
    </source>
</evidence>
<dbReference type="Pfam" id="PF08818">
    <property type="entry name" value="DUF1801"/>
    <property type="match status" value="1"/>
</dbReference>
<dbReference type="RefSeq" id="WP_089898369.1">
    <property type="nucleotide sequence ID" value="NZ_FOJG01000002.1"/>
</dbReference>
<gene>
    <name evidence="2" type="ORF">SAMN04488122_4579</name>
</gene>
<dbReference type="STRING" id="29529.SAMN04488122_4579"/>
<dbReference type="Gene3D" id="3.90.1150.200">
    <property type="match status" value="1"/>
</dbReference>